<dbReference type="SUPFAM" id="SSF50156">
    <property type="entry name" value="PDZ domain-like"/>
    <property type="match status" value="1"/>
</dbReference>
<evidence type="ECO:0000256" key="7">
    <source>
        <dbReference type="ARBA" id="ARBA00022833"/>
    </source>
</evidence>
<protein>
    <submittedName>
        <fullName evidence="14">Membrane-associated protease RseP (Regulator of RpoE activity)</fullName>
    </submittedName>
</protein>
<dbReference type="GO" id="GO:0006508">
    <property type="term" value="P:proteolysis"/>
    <property type="evidence" value="ECO:0007669"/>
    <property type="project" value="UniProtKB-KW"/>
</dbReference>
<dbReference type="GO" id="GO:0016020">
    <property type="term" value="C:membrane"/>
    <property type="evidence" value="ECO:0007669"/>
    <property type="project" value="UniProtKB-SubCell"/>
</dbReference>
<keyword evidence="15" id="KW-1185">Reference proteome</keyword>
<evidence type="ECO:0000256" key="12">
    <source>
        <dbReference type="SAM" id="Phobius"/>
    </source>
</evidence>
<keyword evidence="8 12" id="KW-1133">Transmembrane helix</keyword>
<dbReference type="RefSeq" id="WP_183305036.1">
    <property type="nucleotide sequence ID" value="NZ_JACIFD010000016.1"/>
</dbReference>
<keyword evidence="5 12" id="KW-0812">Transmembrane</keyword>
<organism evidence="14 15">
    <name type="scientific">Canibacter oris</name>
    <dbReference type="NCBI Taxonomy" id="1365628"/>
    <lineage>
        <taxon>Bacteria</taxon>
        <taxon>Bacillati</taxon>
        <taxon>Actinomycetota</taxon>
        <taxon>Actinomycetes</taxon>
        <taxon>Micrococcales</taxon>
        <taxon>Microbacteriaceae</taxon>
        <taxon>Canibacter</taxon>
    </lineage>
</organism>
<evidence type="ECO:0000256" key="9">
    <source>
        <dbReference type="ARBA" id="ARBA00023049"/>
    </source>
</evidence>
<evidence type="ECO:0000313" key="14">
    <source>
        <dbReference type="EMBL" id="MBB4072146.1"/>
    </source>
</evidence>
<feature type="domain" description="PDZ" evidence="13">
    <location>
        <begin position="154"/>
        <end position="236"/>
    </location>
</feature>
<dbReference type="AlphaFoldDB" id="A0A840DSN4"/>
<dbReference type="EMBL" id="JACIFD010000016">
    <property type="protein sequence ID" value="MBB4072146.1"/>
    <property type="molecule type" value="Genomic_DNA"/>
</dbReference>
<comment type="subcellular location">
    <subcellularLocation>
        <location evidence="2">Membrane</location>
        <topology evidence="2">Multi-pass membrane protein</topology>
    </subcellularLocation>
</comment>
<evidence type="ECO:0000256" key="5">
    <source>
        <dbReference type="ARBA" id="ARBA00022692"/>
    </source>
</evidence>
<dbReference type="PANTHER" id="PTHR42837:SF2">
    <property type="entry name" value="MEMBRANE METALLOPROTEASE ARASP2, CHLOROPLASTIC-RELATED"/>
    <property type="match status" value="1"/>
</dbReference>
<dbReference type="CDD" id="cd06163">
    <property type="entry name" value="S2P-M50_PDZ_RseP-like"/>
    <property type="match status" value="1"/>
</dbReference>
<evidence type="ECO:0000256" key="6">
    <source>
        <dbReference type="ARBA" id="ARBA00022801"/>
    </source>
</evidence>
<reference evidence="14" key="1">
    <citation type="submission" date="2020-08" db="EMBL/GenBank/DDBJ databases">
        <title>Sequencing the genomes of 1000 actinobacteria strains.</title>
        <authorList>
            <person name="Klenk H.-P."/>
        </authorList>
    </citation>
    <scope>NUCLEOTIDE SEQUENCE [LARGE SCALE GENOMIC DNA]</scope>
    <source>
        <strain evidence="14">DSM 27064</strain>
    </source>
</reference>
<keyword evidence="10 12" id="KW-0472">Membrane</keyword>
<name>A0A840DSN4_9MICO</name>
<dbReference type="InterPro" id="IPR008915">
    <property type="entry name" value="Peptidase_M50"/>
</dbReference>
<evidence type="ECO:0000256" key="3">
    <source>
        <dbReference type="ARBA" id="ARBA00007931"/>
    </source>
</evidence>
<dbReference type="GO" id="GO:0004222">
    <property type="term" value="F:metalloendopeptidase activity"/>
    <property type="evidence" value="ECO:0007669"/>
    <property type="project" value="InterPro"/>
</dbReference>
<feature type="compositionally biased region" description="Low complexity" evidence="11">
    <location>
        <begin position="94"/>
        <end position="106"/>
    </location>
</feature>
<dbReference type="InterPro" id="IPR036034">
    <property type="entry name" value="PDZ_sf"/>
</dbReference>
<dbReference type="SMART" id="SM00228">
    <property type="entry name" value="PDZ"/>
    <property type="match status" value="1"/>
</dbReference>
<sequence>MSATLQYALGVGIVLLGVGISIALHELGHLLPAKLFGVKVTKYMVGFGPTLWSRHRGETEYGVKLLPLGGFVALHQMTPPPHPAADPAADRATDSASDPAAANNAAAVTTAATDTADSARAFWRLTTPRKIAVMFGGPAVNLVLGCVLLAVLVCGIGVPQQTTTVGTVAACLEFTATADGSCDSSDPQSPAAAAGLQPGDKILAINSEPLSSWQQARTIFGENPEQPLQLTILRDEQQQTLTLTPAAATRVRLDANGAPEFDAVGNYVTEAAGVAGLSPAVARVQQPLTAVPHYIGEQLTGMTTLLLQFPQRIAGVWDAAFSDSERELNGPISVVGVGRLAGEISATEQLDLADKAGLIVGLLAGLNIALFVFNMLPLLPLDGGHIAGALYEGARRQLYRLLGKPDPGAVDVSKMFPLTILVILVFGAVSLLVIYADIVKPITLGQ</sequence>
<dbReference type="InterPro" id="IPR004387">
    <property type="entry name" value="Pept_M50_Zn"/>
</dbReference>
<evidence type="ECO:0000256" key="1">
    <source>
        <dbReference type="ARBA" id="ARBA00001947"/>
    </source>
</evidence>
<feature type="transmembrane region" description="Helical" evidence="12">
    <location>
        <begin position="415"/>
        <end position="436"/>
    </location>
</feature>
<dbReference type="Gene3D" id="2.30.42.10">
    <property type="match status" value="1"/>
</dbReference>
<evidence type="ECO:0000256" key="4">
    <source>
        <dbReference type="ARBA" id="ARBA00022670"/>
    </source>
</evidence>
<accession>A0A840DSN4</accession>
<comment type="similarity">
    <text evidence="3">Belongs to the peptidase M50B family.</text>
</comment>
<evidence type="ECO:0000256" key="11">
    <source>
        <dbReference type="SAM" id="MobiDB-lite"/>
    </source>
</evidence>
<keyword evidence="6" id="KW-0378">Hydrolase</keyword>
<dbReference type="CDD" id="cd23081">
    <property type="entry name" value="cpPDZ_EcRseP-like"/>
    <property type="match status" value="1"/>
</dbReference>
<dbReference type="Pfam" id="PF02163">
    <property type="entry name" value="Peptidase_M50"/>
    <property type="match status" value="1"/>
</dbReference>
<evidence type="ECO:0000313" key="15">
    <source>
        <dbReference type="Proteomes" id="UP000571183"/>
    </source>
</evidence>
<feature type="transmembrane region" description="Helical" evidence="12">
    <location>
        <begin position="356"/>
        <end position="376"/>
    </location>
</feature>
<dbReference type="InterPro" id="IPR001478">
    <property type="entry name" value="PDZ"/>
</dbReference>
<keyword evidence="7" id="KW-0862">Zinc</keyword>
<evidence type="ECO:0000256" key="8">
    <source>
        <dbReference type="ARBA" id="ARBA00022989"/>
    </source>
</evidence>
<comment type="cofactor">
    <cofactor evidence="1">
        <name>Zn(2+)</name>
        <dbReference type="ChEBI" id="CHEBI:29105"/>
    </cofactor>
</comment>
<keyword evidence="9" id="KW-0482">Metalloprotease</keyword>
<dbReference type="Pfam" id="PF17820">
    <property type="entry name" value="PDZ_6"/>
    <property type="match status" value="1"/>
</dbReference>
<dbReference type="Proteomes" id="UP000571183">
    <property type="component" value="Unassembled WGS sequence"/>
</dbReference>
<feature type="transmembrane region" description="Helical" evidence="12">
    <location>
        <begin position="7"/>
        <end position="25"/>
    </location>
</feature>
<evidence type="ECO:0000256" key="10">
    <source>
        <dbReference type="ARBA" id="ARBA00023136"/>
    </source>
</evidence>
<dbReference type="PANTHER" id="PTHR42837">
    <property type="entry name" value="REGULATOR OF SIGMA-E PROTEASE RSEP"/>
    <property type="match status" value="1"/>
</dbReference>
<comment type="caution">
    <text evidence="14">The sequence shown here is derived from an EMBL/GenBank/DDBJ whole genome shotgun (WGS) entry which is preliminary data.</text>
</comment>
<gene>
    <name evidence="14" type="ORF">F5897_001474</name>
</gene>
<proteinExistence type="inferred from homology"/>
<dbReference type="InterPro" id="IPR041489">
    <property type="entry name" value="PDZ_6"/>
</dbReference>
<evidence type="ECO:0000256" key="2">
    <source>
        <dbReference type="ARBA" id="ARBA00004141"/>
    </source>
</evidence>
<feature type="transmembrane region" description="Helical" evidence="12">
    <location>
        <begin position="131"/>
        <end position="154"/>
    </location>
</feature>
<feature type="region of interest" description="Disordered" evidence="11">
    <location>
        <begin position="82"/>
        <end position="106"/>
    </location>
</feature>
<keyword evidence="4 14" id="KW-0645">Protease</keyword>
<evidence type="ECO:0000259" key="13">
    <source>
        <dbReference type="SMART" id="SM00228"/>
    </source>
</evidence>